<organism evidence="1 2">
    <name type="scientific">Salix koriyanagi</name>
    <dbReference type="NCBI Taxonomy" id="2511006"/>
    <lineage>
        <taxon>Eukaryota</taxon>
        <taxon>Viridiplantae</taxon>
        <taxon>Streptophyta</taxon>
        <taxon>Embryophyta</taxon>
        <taxon>Tracheophyta</taxon>
        <taxon>Spermatophyta</taxon>
        <taxon>Magnoliopsida</taxon>
        <taxon>eudicotyledons</taxon>
        <taxon>Gunneridae</taxon>
        <taxon>Pentapetalae</taxon>
        <taxon>rosids</taxon>
        <taxon>fabids</taxon>
        <taxon>Malpighiales</taxon>
        <taxon>Salicaceae</taxon>
        <taxon>Saliceae</taxon>
        <taxon>Salix</taxon>
    </lineage>
</organism>
<keyword evidence="2" id="KW-1185">Reference proteome</keyword>
<feature type="non-terminal residue" evidence="1">
    <location>
        <position position="26"/>
    </location>
</feature>
<dbReference type="Proteomes" id="UP001151752">
    <property type="component" value="Chromosome 19"/>
</dbReference>
<proteinExistence type="predicted"/>
<dbReference type="EMBL" id="JAPFFM010000005">
    <property type="protein sequence ID" value="KAJ6762005.1"/>
    <property type="molecule type" value="Genomic_DNA"/>
</dbReference>
<comment type="caution">
    <text evidence="1">The sequence shown here is derived from an EMBL/GenBank/DDBJ whole genome shotgun (WGS) entry which is preliminary data.</text>
</comment>
<evidence type="ECO:0000313" key="2">
    <source>
        <dbReference type="Proteomes" id="UP001151752"/>
    </source>
</evidence>
<reference evidence="1" key="1">
    <citation type="submission" date="2022-11" db="EMBL/GenBank/DDBJ databases">
        <authorList>
            <person name="Hyden B.L."/>
            <person name="Feng K."/>
            <person name="Yates T."/>
            <person name="Jawdy S."/>
            <person name="Smart L.B."/>
            <person name="Muchero W."/>
        </authorList>
    </citation>
    <scope>NUCLEOTIDE SEQUENCE</scope>
    <source>
        <tissue evidence="1">Shoot tip</tissue>
    </source>
</reference>
<name>A0A9Q0W7A3_9ROSI</name>
<reference evidence="1" key="2">
    <citation type="journal article" date="2023" name="Int. J. Mol. Sci.">
        <title>De Novo Assembly and Annotation of 11 Diverse Shrub Willow (Salix) Genomes Reveals Novel Gene Organization in Sex-Linked Regions.</title>
        <authorList>
            <person name="Hyden B."/>
            <person name="Feng K."/>
            <person name="Yates T.B."/>
            <person name="Jawdy S."/>
            <person name="Cereghino C."/>
            <person name="Smart L.B."/>
            <person name="Muchero W."/>
        </authorList>
    </citation>
    <scope>NUCLEOTIDE SEQUENCE</scope>
    <source>
        <tissue evidence="1">Shoot tip</tissue>
    </source>
</reference>
<accession>A0A9Q0W7A3</accession>
<gene>
    <name evidence="1" type="ORF">OIU74_024640</name>
</gene>
<evidence type="ECO:0000313" key="1">
    <source>
        <dbReference type="EMBL" id="KAJ6762005.1"/>
    </source>
</evidence>
<dbReference type="AlphaFoldDB" id="A0A9Q0W7A3"/>
<protein>
    <submittedName>
        <fullName evidence="1">Uncharacterized protein</fullName>
    </submittedName>
</protein>
<sequence length="26" mass="3040">MKMLNKFTGFTKSLRKEERKISVPAV</sequence>